<dbReference type="GeneTree" id="ENSGT00390000003849"/>
<dbReference type="GO" id="GO:0046872">
    <property type="term" value="F:metal ion binding"/>
    <property type="evidence" value="ECO:0007669"/>
    <property type="project" value="InterPro"/>
</dbReference>
<dbReference type="InterPro" id="IPR042157">
    <property type="entry name" value="HOT"/>
</dbReference>
<dbReference type="Gene3D" id="1.20.1090.10">
    <property type="entry name" value="Dehydroquinate synthase-like - alpha domain"/>
    <property type="match status" value="1"/>
</dbReference>
<dbReference type="FunFam" id="1.20.1090.10:FF:000003">
    <property type="entry name" value="Probable hydroxyacid-oxoacid transhydrogenase, mitochondrial"/>
    <property type="match status" value="1"/>
</dbReference>
<dbReference type="Pfam" id="PF25137">
    <property type="entry name" value="ADH_Fe_C"/>
    <property type="match status" value="1"/>
</dbReference>
<organism evidence="13 14">
    <name type="scientific">Sparus aurata</name>
    <name type="common">Gilthead sea bream</name>
    <dbReference type="NCBI Taxonomy" id="8175"/>
    <lineage>
        <taxon>Eukaryota</taxon>
        <taxon>Metazoa</taxon>
        <taxon>Chordata</taxon>
        <taxon>Craniata</taxon>
        <taxon>Vertebrata</taxon>
        <taxon>Euteleostomi</taxon>
        <taxon>Actinopterygii</taxon>
        <taxon>Neopterygii</taxon>
        <taxon>Teleostei</taxon>
        <taxon>Neoteleostei</taxon>
        <taxon>Acanthomorphata</taxon>
        <taxon>Eupercaria</taxon>
        <taxon>Spariformes</taxon>
        <taxon>Sparidae</taxon>
        <taxon>Sparus</taxon>
    </lineage>
</organism>
<comment type="catalytic activity">
    <reaction evidence="1">
        <text>(S)-3-hydroxybutanoate + 2-oxoglutarate = (R)-2-hydroxyglutarate + acetoacetate</text>
        <dbReference type="Rhea" id="RHEA:23048"/>
        <dbReference type="ChEBI" id="CHEBI:11047"/>
        <dbReference type="ChEBI" id="CHEBI:13705"/>
        <dbReference type="ChEBI" id="CHEBI:15801"/>
        <dbReference type="ChEBI" id="CHEBI:16810"/>
        <dbReference type="EC" id="1.1.99.24"/>
    </reaction>
</comment>
<dbReference type="OMA" id="NLMGAGC"/>
<feature type="domain" description="Alcohol dehydrogenase iron-type/glycerol dehydrogenase GldA" evidence="11">
    <location>
        <begin position="84"/>
        <end position="257"/>
    </location>
</feature>
<dbReference type="FunFam" id="3.40.50.1970:FF:000010">
    <property type="entry name" value="Probable hydroxyacid-oxoacid transhydrogenase, mitochondrial"/>
    <property type="match status" value="1"/>
</dbReference>
<dbReference type="GO" id="GO:0047988">
    <property type="term" value="F:hydroxyacid-oxoacid transhydrogenase activity"/>
    <property type="evidence" value="ECO:0007669"/>
    <property type="project" value="UniProtKB-EC"/>
</dbReference>
<gene>
    <name evidence="13" type="primary">ADHFE1</name>
    <name evidence="13" type="synonym">adhfe1</name>
</gene>
<keyword evidence="14" id="KW-1185">Reference proteome</keyword>
<reference evidence="13" key="2">
    <citation type="submission" date="2025-08" db="UniProtKB">
        <authorList>
            <consortium name="Ensembl"/>
        </authorList>
    </citation>
    <scope>IDENTIFICATION</scope>
</reference>
<dbReference type="EC" id="1.1.99.24" evidence="4"/>
<dbReference type="Gene3D" id="3.40.50.1970">
    <property type="match status" value="1"/>
</dbReference>
<comment type="subcellular location">
    <subcellularLocation>
        <location evidence="2">Mitochondrion</location>
    </subcellularLocation>
</comment>
<evidence type="ECO:0000259" key="11">
    <source>
        <dbReference type="Pfam" id="PF00465"/>
    </source>
</evidence>
<dbReference type="CDD" id="cd08190">
    <property type="entry name" value="HOT"/>
    <property type="match status" value="1"/>
</dbReference>
<keyword evidence="6" id="KW-0809">Transit peptide</keyword>
<reference evidence="13" key="3">
    <citation type="submission" date="2025-09" db="UniProtKB">
        <authorList>
            <consortium name="Ensembl"/>
        </authorList>
    </citation>
    <scope>IDENTIFICATION</scope>
</reference>
<evidence type="ECO:0000256" key="9">
    <source>
        <dbReference type="ARBA" id="ARBA00032098"/>
    </source>
</evidence>
<evidence type="ECO:0000259" key="12">
    <source>
        <dbReference type="Pfam" id="PF25137"/>
    </source>
</evidence>
<keyword evidence="7" id="KW-0560">Oxidoreductase</keyword>
<evidence type="ECO:0000256" key="4">
    <source>
        <dbReference type="ARBA" id="ARBA00013182"/>
    </source>
</evidence>
<dbReference type="Proteomes" id="UP000472265">
    <property type="component" value="Chromosome 21"/>
</dbReference>
<evidence type="ECO:0000313" key="13">
    <source>
        <dbReference type="Ensembl" id="ENSSAUP00010005918.1"/>
    </source>
</evidence>
<dbReference type="SUPFAM" id="SSF56796">
    <property type="entry name" value="Dehydroquinate synthase-like"/>
    <property type="match status" value="1"/>
</dbReference>
<evidence type="ECO:0000256" key="7">
    <source>
        <dbReference type="ARBA" id="ARBA00023002"/>
    </source>
</evidence>
<keyword evidence="8" id="KW-0496">Mitochondrion</keyword>
<dbReference type="InParanoid" id="A0A671TVC4"/>
<dbReference type="PANTHER" id="PTHR11496:SF83">
    <property type="entry name" value="HYDROXYACID-OXOACID TRANSHYDROGENASE, MITOCHONDRIAL"/>
    <property type="match status" value="1"/>
</dbReference>
<evidence type="ECO:0000256" key="2">
    <source>
        <dbReference type="ARBA" id="ARBA00004173"/>
    </source>
</evidence>
<dbReference type="GO" id="GO:0004022">
    <property type="term" value="F:alcohol dehydrogenase (NAD+) activity"/>
    <property type="evidence" value="ECO:0007669"/>
    <property type="project" value="InterPro"/>
</dbReference>
<proteinExistence type="inferred from homology"/>
<dbReference type="PANTHER" id="PTHR11496">
    <property type="entry name" value="ALCOHOL DEHYDROGENASE"/>
    <property type="match status" value="1"/>
</dbReference>
<reference evidence="13" key="1">
    <citation type="submission" date="2021-04" db="EMBL/GenBank/DDBJ databases">
        <authorList>
            <consortium name="Wellcome Sanger Institute Data Sharing"/>
        </authorList>
    </citation>
    <scope>NUCLEOTIDE SEQUENCE [LARGE SCALE GENOMIC DNA]</scope>
</reference>
<protein>
    <recommendedName>
        <fullName evidence="5">Hydroxyacid-oxoacid transhydrogenase, mitochondrial</fullName>
        <ecNumber evidence="4">1.1.99.24</ecNumber>
    </recommendedName>
    <alternativeName>
        <fullName evidence="9">Alcohol dehydrogenase iron-containing protein 1</fullName>
    </alternativeName>
</protein>
<feature type="domain" description="Fe-containing alcohol dehydrogenase-like C-terminal" evidence="12">
    <location>
        <begin position="306"/>
        <end position="496"/>
    </location>
</feature>
<dbReference type="GO" id="GO:0005739">
    <property type="term" value="C:mitochondrion"/>
    <property type="evidence" value="ECO:0007669"/>
    <property type="project" value="UniProtKB-SubCell"/>
</dbReference>
<dbReference type="Ensembl" id="ENSSAUT00010006368.1">
    <property type="protein sequence ID" value="ENSSAUP00010005918.1"/>
    <property type="gene ID" value="ENSSAUG00010003021.1"/>
</dbReference>
<dbReference type="Pfam" id="PF00465">
    <property type="entry name" value="Fe-ADH"/>
    <property type="match status" value="1"/>
</dbReference>
<dbReference type="InterPro" id="IPR056798">
    <property type="entry name" value="ADH_Fe_C"/>
</dbReference>
<dbReference type="InterPro" id="IPR039697">
    <property type="entry name" value="Alcohol_dehydrogenase_Fe"/>
</dbReference>
<comment type="similarity">
    <text evidence="3">Belongs to the iron-containing alcohol dehydrogenase family. Hydroxyacid-oxoacid transhydrogenase subfamily.</text>
</comment>
<dbReference type="AlphaFoldDB" id="A0A671TVC4"/>
<evidence type="ECO:0000313" key="14">
    <source>
        <dbReference type="Proteomes" id="UP000472265"/>
    </source>
</evidence>
<comment type="catalytic activity">
    <reaction evidence="10">
        <text>4-hydroxybutanoate + 2-oxoglutarate = (R)-2-hydroxyglutarate + succinate semialdehyde</text>
        <dbReference type="Rhea" id="RHEA:24734"/>
        <dbReference type="ChEBI" id="CHEBI:15801"/>
        <dbReference type="ChEBI" id="CHEBI:16724"/>
        <dbReference type="ChEBI" id="CHEBI:16810"/>
        <dbReference type="ChEBI" id="CHEBI:57706"/>
        <dbReference type="EC" id="1.1.99.24"/>
    </reaction>
</comment>
<evidence type="ECO:0000256" key="3">
    <source>
        <dbReference type="ARBA" id="ARBA00010005"/>
    </source>
</evidence>
<accession>A0A671TVC4</accession>
<evidence type="ECO:0000256" key="1">
    <source>
        <dbReference type="ARBA" id="ARBA00000813"/>
    </source>
</evidence>
<evidence type="ECO:0000256" key="10">
    <source>
        <dbReference type="ARBA" id="ARBA00049496"/>
    </source>
</evidence>
<sequence>MRRRKQCVQGCLLDVTVSNCEQQLLRTSVDPANMAGRDRVVHLLRQLERAACRCPAHSNTFHQGAGAVTCTVRKTDYAFEMASSNIRYGDGVTREIGMDLQNLGAQNVCLMTDKNLSLLPPMKAVLESLAKSGVKYKVYDNVRVEPTDTSFKDAITFAKNHSFDVFLAVGGGSVIDTCKAANLYSCHPDADFLDFVNAPIGKGKVVTAPLKPLIAVPTTAGTGSETTGSAIFDYEPLKTKTGIANRAIRPILGIVDPRHTLSMPERVAANSGFDVLCHALESYTALPYHQRAPCPPNPINRPTYQGSNPISDVWSRHALNVLAKYMKRAVRDPEDLEARSSMHLASVFAGIGFGNAGVHLCHGMSYPVAGNVKSFLAKDYSAEHPLVPHGLSVVVTSPAVFNFTAPMCPERHLEAAEILGADIRQVKREDAGAVLADTLRQFLFDMQVEDGLGALGYTKDDIPALVKGTIPQERVTKLSPREHSEEDLSQLFEASMKLY</sequence>
<dbReference type="InterPro" id="IPR001670">
    <property type="entry name" value="ADH_Fe/GldA"/>
</dbReference>
<evidence type="ECO:0000256" key="5">
    <source>
        <dbReference type="ARBA" id="ARBA00021046"/>
    </source>
</evidence>
<evidence type="ECO:0000256" key="8">
    <source>
        <dbReference type="ARBA" id="ARBA00023128"/>
    </source>
</evidence>
<evidence type="ECO:0000256" key="6">
    <source>
        <dbReference type="ARBA" id="ARBA00022946"/>
    </source>
</evidence>
<name>A0A671TVC4_SPAAU</name>